<organism evidence="1 2">
    <name type="scientific">Chryseobacterium vrystaatense</name>
    <dbReference type="NCBI Taxonomy" id="307480"/>
    <lineage>
        <taxon>Bacteria</taxon>
        <taxon>Pseudomonadati</taxon>
        <taxon>Bacteroidota</taxon>
        <taxon>Flavobacteriia</taxon>
        <taxon>Flavobacteriales</taxon>
        <taxon>Weeksellaceae</taxon>
        <taxon>Chryseobacterium group</taxon>
        <taxon>Chryseobacterium</taxon>
    </lineage>
</organism>
<sequence>MRKNIKYMLNFKWLFLLPLLLMYGCSKEEKKQEVKEKISANTSEIGAPEKSESVIDVKKEPADFVPEGYKIFEKSFGDLNKDGAEDCILIIKKADPAHIITDESRGKLDSNRRGIIILFKKGQGYELASKNASCFSSENEDGGVYYAPELDVYAEKGKLYIHYAHGRYGYCTYTFRWGKSDFELIGYDESSNTGPTVNSTKSINFLTGKQLDRTNVNEGAESGDEVFEDTWKKLKTTKLMTLSEIKDFDELDLSVY</sequence>
<gene>
    <name evidence="1" type="ORF">SAMN02787073_5015</name>
</gene>
<proteinExistence type="predicted"/>
<dbReference type="AlphaFoldDB" id="A0A1M5NK09"/>
<dbReference type="PROSITE" id="PS51257">
    <property type="entry name" value="PROKAR_LIPOPROTEIN"/>
    <property type="match status" value="1"/>
</dbReference>
<dbReference type="EMBL" id="FQVE01000009">
    <property type="protein sequence ID" value="SHG89777.1"/>
    <property type="molecule type" value="Genomic_DNA"/>
</dbReference>
<protein>
    <recommendedName>
        <fullName evidence="3">Lipoprotein</fullName>
    </recommendedName>
</protein>
<dbReference type="RefSeq" id="WP_073175684.1">
    <property type="nucleotide sequence ID" value="NZ_FQVE01000009.1"/>
</dbReference>
<reference evidence="2" key="1">
    <citation type="submission" date="2016-11" db="EMBL/GenBank/DDBJ databases">
        <authorList>
            <person name="Varghese N."/>
            <person name="Submissions S."/>
        </authorList>
    </citation>
    <scope>NUCLEOTIDE SEQUENCE [LARGE SCALE GENOMIC DNA]</scope>
    <source>
        <strain evidence="2">YR203</strain>
    </source>
</reference>
<evidence type="ECO:0000313" key="2">
    <source>
        <dbReference type="Proteomes" id="UP000184108"/>
    </source>
</evidence>
<accession>A0A1M5NK09</accession>
<evidence type="ECO:0000313" key="1">
    <source>
        <dbReference type="EMBL" id="SHG89777.1"/>
    </source>
</evidence>
<dbReference type="Proteomes" id="UP000184108">
    <property type="component" value="Unassembled WGS sequence"/>
</dbReference>
<name>A0A1M5NK09_9FLAO</name>
<evidence type="ECO:0008006" key="3">
    <source>
        <dbReference type="Google" id="ProtNLM"/>
    </source>
</evidence>